<evidence type="ECO:0000313" key="3">
    <source>
        <dbReference type="EMBL" id="MCH94808.1"/>
    </source>
</evidence>
<comment type="similarity">
    <text evidence="1">Belongs to the isochorismatase family.</text>
</comment>
<evidence type="ECO:0000256" key="1">
    <source>
        <dbReference type="ARBA" id="ARBA00006336"/>
    </source>
</evidence>
<dbReference type="InterPro" id="IPR000868">
    <property type="entry name" value="Isochorismatase-like_dom"/>
</dbReference>
<organism evidence="3 4">
    <name type="scientific">Trifolium medium</name>
    <dbReference type="NCBI Taxonomy" id="97028"/>
    <lineage>
        <taxon>Eukaryota</taxon>
        <taxon>Viridiplantae</taxon>
        <taxon>Streptophyta</taxon>
        <taxon>Embryophyta</taxon>
        <taxon>Tracheophyta</taxon>
        <taxon>Spermatophyta</taxon>
        <taxon>Magnoliopsida</taxon>
        <taxon>eudicotyledons</taxon>
        <taxon>Gunneridae</taxon>
        <taxon>Pentapetalae</taxon>
        <taxon>rosids</taxon>
        <taxon>fabids</taxon>
        <taxon>Fabales</taxon>
        <taxon>Fabaceae</taxon>
        <taxon>Papilionoideae</taxon>
        <taxon>50 kb inversion clade</taxon>
        <taxon>NPAAA clade</taxon>
        <taxon>Hologalegina</taxon>
        <taxon>IRL clade</taxon>
        <taxon>Trifolieae</taxon>
        <taxon>Trifolium</taxon>
    </lineage>
</organism>
<reference evidence="3 4" key="1">
    <citation type="journal article" date="2018" name="Front. Plant Sci.">
        <title>Red Clover (Trifolium pratense) and Zigzag Clover (T. medium) - A Picture of Genomic Similarities and Differences.</title>
        <authorList>
            <person name="Dluhosova J."/>
            <person name="Istvanek J."/>
            <person name="Nedelnik J."/>
            <person name="Repkova J."/>
        </authorList>
    </citation>
    <scope>NUCLEOTIDE SEQUENCE [LARGE SCALE GENOMIC DNA]</scope>
    <source>
        <strain evidence="4">cv. 10/8</strain>
        <tissue evidence="3">Leaf</tissue>
    </source>
</reference>
<dbReference type="InterPro" id="IPR036380">
    <property type="entry name" value="Isochorismatase-like_sf"/>
</dbReference>
<comment type="caution">
    <text evidence="3">The sequence shown here is derived from an EMBL/GenBank/DDBJ whole genome shotgun (WGS) entry which is preliminary data.</text>
</comment>
<dbReference type="EMBL" id="LXQA010028216">
    <property type="protein sequence ID" value="MCH94808.1"/>
    <property type="molecule type" value="Genomic_DNA"/>
</dbReference>
<dbReference type="SUPFAM" id="SSF52499">
    <property type="entry name" value="Isochorismatase-like hydrolases"/>
    <property type="match status" value="1"/>
</dbReference>
<evidence type="ECO:0000313" key="4">
    <source>
        <dbReference type="Proteomes" id="UP000265520"/>
    </source>
</evidence>
<keyword evidence="4" id="KW-1185">Reference proteome</keyword>
<dbReference type="GO" id="GO:0016787">
    <property type="term" value="F:hydrolase activity"/>
    <property type="evidence" value="ECO:0007669"/>
    <property type="project" value="UniProtKB-KW"/>
</dbReference>
<proteinExistence type="inferred from homology"/>
<keyword evidence="3" id="KW-0378">Hydrolase</keyword>
<name>A0A392N738_9FABA</name>
<dbReference type="Pfam" id="PF00857">
    <property type="entry name" value="Isochorismatase"/>
    <property type="match status" value="1"/>
</dbReference>
<dbReference type="AlphaFoldDB" id="A0A392N738"/>
<sequence>MTESWNQTALLVIDIQKDFIDDESPIRLKGGKDIVPNVIKAVEVARQRGILIVW</sequence>
<protein>
    <submittedName>
        <fullName evidence="3">Peroxyureidoacrylate/ureidoacrylate amidohydrolase</fullName>
    </submittedName>
</protein>
<feature type="domain" description="Isochorismatase-like" evidence="2">
    <location>
        <begin position="8"/>
        <end position="54"/>
    </location>
</feature>
<evidence type="ECO:0000259" key="2">
    <source>
        <dbReference type="Pfam" id="PF00857"/>
    </source>
</evidence>
<feature type="non-terminal residue" evidence="3">
    <location>
        <position position="54"/>
    </location>
</feature>
<dbReference type="PANTHER" id="PTHR47044">
    <property type="entry name" value="OS02G0276400 PROTEIN"/>
    <property type="match status" value="1"/>
</dbReference>
<dbReference type="Gene3D" id="3.40.50.850">
    <property type="entry name" value="Isochorismatase-like"/>
    <property type="match status" value="1"/>
</dbReference>
<dbReference type="Proteomes" id="UP000265520">
    <property type="component" value="Unassembled WGS sequence"/>
</dbReference>
<accession>A0A392N738</accession>